<name>A0A3G3K3F7_9BACL</name>
<dbReference type="KEGG" id="coh:EAV92_18040"/>
<feature type="transmembrane region" description="Helical" evidence="7">
    <location>
        <begin position="152"/>
        <end position="172"/>
    </location>
</feature>
<evidence type="ECO:0000313" key="9">
    <source>
        <dbReference type="Proteomes" id="UP000269097"/>
    </source>
</evidence>
<feature type="transmembrane region" description="Helical" evidence="7">
    <location>
        <begin position="352"/>
        <end position="374"/>
    </location>
</feature>
<dbReference type="GO" id="GO:0022857">
    <property type="term" value="F:transmembrane transporter activity"/>
    <property type="evidence" value="ECO:0007669"/>
    <property type="project" value="InterPro"/>
</dbReference>
<evidence type="ECO:0000256" key="6">
    <source>
        <dbReference type="ARBA" id="ARBA00023136"/>
    </source>
</evidence>
<dbReference type="SUPFAM" id="SSF103473">
    <property type="entry name" value="MFS general substrate transporter"/>
    <property type="match status" value="1"/>
</dbReference>
<protein>
    <submittedName>
        <fullName evidence="8">MFS transporter</fullName>
    </submittedName>
</protein>
<sequence length="428" mass="46385">MKNKLYLYVKAFSDLGSRMDTIVLGALIYAATQSVGWLSASMAAGVIGGLLSGFVSGVVADRFDRKKIMIVTDWLRCGLILLLIPFPQPEMILLVRFLMGLVGSFFEVSYNAEVPQIYGDQNLLNVNALISRLGAVSMVIGFLAGGVLQDQLGYEAVLVIDSLSFLLSAIALQRMKWDHARAAPPEANDAGSDTAAALPKSSIGSVLRQQWGDLKEVAAFLKTQTALLIVFMVFLADTFGAGSHNLGAPLLAEKLDPNRQALFYGLIWATWGAGNVLSTFIMPKIAWFRRHPGRIYLLATPFMSLGFIGMFATEQVEWVLPASFATGIADAIAMTTLMTVFQQTENRIRGRIFGVSAVLNRLGFGLGFIAAPLIMEKLNLFEMVITLHGFVIAAALIGILLYRTTTVNAERKEAHGQIDPVDETAVGG</sequence>
<dbReference type="Gene3D" id="1.20.1250.20">
    <property type="entry name" value="MFS general substrate transporter like domains"/>
    <property type="match status" value="1"/>
</dbReference>
<dbReference type="AlphaFoldDB" id="A0A3G3K3F7"/>
<feature type="transmembrane region" description="Helical" evidence="7">
    <location>
        <begin position="37"/>
        <end position="56"/>
    </location>
</feature>
<evidence type="ECO:0000256" key="2">
    <source>
        <dbReference type="ARBA" id="ARBA00022448"/>
    </source>
</evidence>
<dbReference type="PANTHER" id="PTHR43266">
    <property type="entry name" value="MACROLIDE-EFFLUX PROTEIN"/>
    <property type="match status" value="1"/>
</dbReference>
<dbReference type="EMBL" id="CP033433">
    <property type="protein sequence ID" value="AYQ74299.1"/>
    <property type="molecule type" value="Genomic_DNA"/>
</dbReference>
<dbReference type="InterPro" id="IPR036259">
    <property type="entry name" value="MFS_trans_sf"/>
</dbReference>
<keyword evidence="2" id="KW-0813">Transport</keyword>
<evidence type="ECO:0000256" key="4">
    <source>
        <dbReference type="ARBA" id="ARBA00022692"/>
    </source>
</evidence>
<keyword evidence="9" id="KW-1185">Reference proteome</keyword>
<evidence type="ECO:0000256" key="1">
    <source>
        <dbReference type="ARBA" id="ARBA00004651"/>
    </source>
</evidence>
<evidence type="ECO:0000313" key="8">
    <source>
        <dbReference type="EMBL" id="AYQ74299.1"/>
    </source>
</evidence>
<keyword evidence="5 7" id="KW-1133">Transmembrane helix</keyword>
<dbReference type="RefSeq" id="WP_123042380.1">
    <property type="nucleotide sequence ID" value="NZ_CP033433.1"/>
</dbReference>
<feature type="transmembrane region" description="Helical" evidence="7">
    <location>
        <begin position="318"/>
        <end position="340"/>
    </location>
</feature>
<feature type="transmembrane region" description="Helical" evidence="7">
    <location>
        <begin position="225"/>
        <end position="242"/>
    </location>
</feature>
<feature type="transmembrane region" description="Helical" evidence="7">
    <location>
        <begin position="262"/>
        <end position="283"/>
    </location>
</feature>
<evidence type="ECO:0000256" key="5">
    <source>
        <dbReference type="ARBA" id="ARBA00022989"/>
    </source>
</evidence>
<evidence type="ECO:0000256" key="3">
    <source>
        <dbReference type="ARBA" id="ARBA00022475"/>
    </source>
</evidence>
<comment type="subcellular location">
    <subcellularLocation>
        <location evidence="1">Cell membrane</location>
        <topology evidence="1">Multi-pass membrane protein</topology>
    </subcellularLocation>
</comment>
<keyword evidence="4 7" id="KW-0812">Transmembrane</keyword>
<dbReference type="Proteomes" id="UP000269097">
    <property type="component" value="Chromosome"/>
</dbReference>
<proteinExistence type="predicted"/>
<keyword evidence="6 7" id="KW-0472">Membrane</keyword>
<gene>
    <name evidence="8" type="ORF">EAV92_18040</name>
</gene>
<evidence type="ECO:0000256" key="7">
    <source>
        <dbReference type="SAM" id="Phobius"/>
    </source>
</evidence>
<feature type="transmembrane region" description="Helical" evidence="7">
    <location>
        <begin position="380"/>
        <end position="402"/>
    </location>
</feature>
<dbReference type="Pfam" id="PF07690">
    <property type="entry name" value="MFS_1"/>
    <property type="match status" value="1"/>
</dbReference>
<dbReference type="InterPro" id="IPR011701">
    <property type="entry name" value="MFS"/>
</dbReference>
<feature type="transmembrane region" description="Helical" evidence="7">
    <location>
        <begin position="295"/>
        <end position="312"/>
    </location>
</feature>
<reference evidence="8 9" key="1">
    <citation type="submission" date="2018-10" db="EMBL/GenBank/DDBJ databases">
        <title>Genome Sequence of Cohnella sp.</title>
        <authorList>
            <person name="Srinivasan S."/>
            <person name="Kim M.K."/>
        </authorList>
    </citation>
    <scope>NUCLEOTIDE SEQUENCE [LARGE SCALE GENOMIC DNA]</scope>
    <source>
        <strain evidence="8 9">18JY8-7</strain>
    </source>
</reference>
<feature type="transmembrane region" description="Helical" evidence="7">
    <location>
        <begin position="124"/>
        <end position="146"/>
    </location>
</feature>
<dbReference type="GO" id="GO:0005886">
    <property type="term" value="C:plasma membrane"/>
    <property type="evidence" value="ECO:0007669"/>
    <property type="project" value="UniProtKB-SubCell"/>
</dbReference>
<dbReference type="CDD" id="cd06173">
    <property type="entry name" value="MFS_MefA_like"/>
    <property type="match status" value="1"/>
</dbReference>
<keyword evidence="3" id="KW-1003">Cell membrane</keyword>
<organism evidence="8 9">
    <name type="scientific">Cohnella candidum</name>
    <dbReference type="NCBI Taxonomy" id="2674991"/>
    <lineage>
        <taxon>Bacteria</taxon>
        <taxon>Bacillati</taxon>
        <taxon>Bacillota</taxon>
        <taxon>Bacilli</taxon>
        <taxon>Bacillales</taxon>
        <taxon>Paenibacillaceae</taxon>
        <taxon>Cohnella</taxon>
    </lineage>
</organism>
<dbReference type="PANTHER" id="PTHR43266:SF2">
    <property type="entry name" value="MAJOR FACILITATOR SUPERFAMILY (MFS) PROFILE DOMAIN-CONTAINING PROTEIN"/>
    <property type="match status" value="1"/>
</dbReference>
<accession>A0A3G3K3F7</accession>